<sequence>MFYKKKKNFPPIFFFFFFFFFSETYCTYKVRNMFAECGKMSLLMFIAAMLVQNVLTTNDRLVEVDPFENIPGKLSNLMDCDTTDLHEKLEELALIGLNKLRTANGVTGNLTCSEKVLSFWSMFTAEALCRKMTEEGEQEILNIILSLKNESHFDQQYEYKTEAEKGNSSTSGFVIKSIRDWYKKIQAAVKNGTKEKESIGLFNPDTKYVGYGFQRMTKAVNGKTTYYINFVLTFATEDKMKEFNNELKTQTSDPKPDPPLPEETHVVLQCPPEALYDKYFKPEDDDHSSTESDDPEED</sequence>
<dbReference type="EMBL" id="HBUF01282951">
    <property type="protein sequence ID" value="CAG6687736.1"/>
    <property type="molecule type" value="Transcribed_RNA"/>
</dbReference>
<proteinExistence type="predicted"/>
<feature type="region of interest" description="Disordered" evidence="1">
    <location>
        <begin position="278"/>
        <end position="298"/>
    </location>
</feature>
<feature type="region of interest" description="Disordered" evidence="1">
    <location>
        <begin position="246"/>
        <end position="265"/>
    </location>
</feature>
<name>A0A8D8TIR0_9HEMI</name>
<protein>
    <submittedName>
        <fullName evidence="2">Uncharacterized protein</fullName>
    </submittedName>
</protein>
<organism evidence="2">
    <name type="scientific">Cacopsylla melanoneura</name>
    <dbReference type="NCBI Taxonomy" id="428564"/>
    <lineage>
        <taxon>Eukaryota</taxon>
        <taxon>Metazoa</taxon>
        <taxon>Ecdysozoa</taxon>
        <taxon>Arthropoda</taxon>
        <taxon>Hexapoda</taxon>
        <taxon>Insecta</taxon>
        <taxon>Pterygota</taxon>
        <taxon>Neoptera</taxon>
        <taxon>Paraneoptera</taxon>
        <taxon>Hemiptera</taxon>
        <taxon>Sternorrhyncha</taxon>
        <taxon>Psylloidea</taxon>
        <taxon>Psyllidae</taxon>
        <taxon>Psyllinae</taxon>
        <taxon>Cacopsylla</taxon>
    </lineage>
</organism>
<reference evidence="2" key="1">
    <citation type="submission" date="2021-05" db="EMBL/GenBank/DDBJ databases">
        <authorList>
            <person name="Alioto T."/>
            <person name="Alioto T."/>
            <person name="Gomez Garrido J."/>
        </authorList>
    </citation>
    <scope>NUCLEOTIDE SEQUENCE</scope>
</reference>
<evidence type="ECO:0000256" key="1">
    <source>
        <dbReference type="SAM" id="MobiDB-lite"/>
    </source>
</evidence>
<accession>A0A8D8TIR0</accession>
<dbReference type="AlphaFoldDB" id="A0A8D8TIR0"/>
<feature type="compositionally biased region" description="Basic and acidic residues" evidence="1">
    <location>
        <begin position="278"/>
        <end position="290"/>
    </location>
</feature>
<evidence type="ECO:0000313" key="2">
    <source>
        <dbReference type="EMBL" id="CAG6687736.1"/>
    </source>
</evidence>